<proteinExistence type="predicted"/>
<comment type="caution">
    <text evidence="1">The sequence shown here is derived from an EMBL/GenBank/DDBJ whole genome shotgun (WGS) entry which is preliminary data.</text>
</comment>
<organism evidence="1 2">
    <name type="scientific">Acorus calamus</name>
    <name type="common">Sweet flag</name>
    <dbReference type="NCBI Taxonomy" id="4465"/>
    <lineage>
        <taxon>Eukaryota</taxon>
        <taxon>Viridiplantae</taxon>
        <taxon>Streptophyta</taxon>
        <taxon>Embryophyta</taxon>
        <taxon>Tracheophyta</taxon>
        <taxon>Spermatophyta</taxon>
        <taxon>Magnoliopsida</taxon>
        <taxon>Liliopsida</taxon>
        <taxon>Acoraceae</taxon>
        <taxon>Acorus</taxon>
    </lineage>
</organism>
<protein>
    <submittedName>
        <fullName evidence="1">Uncharacterized protein</fullName>
    </submittedName>
</protein>
<accession>A0AAV9F5J6</accession>
<gene>
    <name evidence="1" type="ORF">QJS10_CPA03g01328</name>
</gene>
<keyword evidence="2" id="KW-1185">Reference proteome</keyword>
<sequence>MDAVSIHVPYKHLKQSEGSKLATEEGDECVEGRRDRARFEGMGFKRVRRIDDGHC</sequence>
<reference evidence="1" key="1">
    <citation type="journal article" date="2023" name="Nat. Commun.">
        <title>Diploid and tetraploid genomes of Acorus and the evolution of monocots.</title>
        <authorList>
            <person name="Ma L."/>
            <person name="Liu K.W."/>
            <person name="Li Z."/>
            <person name="Hsiao Y.Y."/>
            <person name="Qi Y."/>
            <person name="Fu T."/>
            <person name="Tang G.D."/>
            <person name="Zhang D."/>
            <person name="Sun W.H."/>
            <person name="Liu D.K."/>
            <person name="Li Y."/>
            <person name="Chen G.Z."/>
            <person name="Liu X.D."/>
            <person name="Liao X.Y."/>
            <person name="Jiang Y.T."/>
            <person name="Yu X."/>
            <person name="Hao Y."/>
            <person name="Huang J."/>
            <person name="Zhao X.W."/>
            <person name="Ke S."/>
            <person name="Chen Y.Y."/>
            <person name="Wu W.L."/>
            <person name="Hsu J.L."/>
            <person name="Lin Y.F."/>
            <person name="Huang M.D."/>
            <person name="Li C.Y."/>
            <person name="Huang L."/>
            <person name="Wang Z.W."/>
            <person name="Zhao X."/>
            <person name="Zhong W.Y."/>
            <person name="Peng D.H."/>
            <person name="Ahmad S."/>
            <person name="Lan S."/>
            <person name="Zhang J.S."/>
            <person name="Tsai W.C."/>
            <person name="Van de Peer Y."/>
            <person name="Liu Z.J."/>
        </authorList>
    </citation>
    <scope>NUCLEOTIDE SEQUENCE</scope>
    <source>
        <strain evidence="1">CP</strain>
    </source>
</reference>
<name>A0AAV9F5J6_ACOCL</name>
<dbReference type="Proteomes" id="UP001180020">
    <property type="component" value="Unassembled WGS sequence"/>
</dbReference>
<dbReference type="AlphaFoldDB" id="A0AAV9F5J6"/>
<reference evidence="1" key="2">
    <citation type="submission" date="2023-06" db="EMBL/GenBank/DDBJ databases">
        <authorList>
            <person name="Ma L."/>
            <person name="Liu K.-W."/>
            <person name="Li Z."/>
            <person name="Hsiao Y.-Y."/>
            <person name="Qi Y."/>
            <person name="Fu T."/>
            <person name="Tang G."/>
            <person name="Zhang D."/>
            <person name="Sun W.-H."/>
            <person name="Liu D.-K."/>
            <person name="Li Y."/>
            <person name="Chen G.-Z."/>
            <person name="Liu X.-D."/>
            <person name="Liao X.-Y."/>
            <person name="Jiang Y.-T."/>
            <person name="Yu X."/>
            <person name="Hao Y."/>
            <person name="Huang J."/>
            <person name="Zhao X.-W."/>
            <person name="Ke S."/>
            <person name="Chen Y.-Y."/>
            <person name="Wu W.-L."/>
            <person name="Hsu J.-L."/>
            <person name="Lin Y.-F."/>
            <person name="Huang M.-D."/>
            <person name="Li C.-Y."/>
            <person name="Huang L."/>
            <person name="Wang Z.-W."/>
            <person name="Zhao X."/>
            <person name="Zhong W.-Y."/>
            <person name="Peng D.-H."/>
            <person name="Ahmad S."/>
            <person name="Lan S."/>
            <person name="Zhang J.-S."/>
            <person name="Tsai W.-C."/>
            <person name="Van De Peer Y."/>
            <person name="Liu Z.-J."/>
        </authorList>
    </citation>
    <scope>NUCLEOTIDE SEQUENCE</scope>
    <source>
        <strain evidence="1">CP</strain>
        <tissue evidence="1">Leaves</tissue>
    </source>
</reference>
<evidence type="ECO:0000313" key="2">
    <source>
        <dbReference type="Proteomes" id="UP001180020"/>
    </source>
</evidence>
<dbReference type="EMBL" id="JAUJYO010000003">
    <property type="protein sequence ID" value="KAK1321200.1"/>
    <property type="molecule type" value="Genomic_DNA"/>
</dbReference>
<evidence type="ECO:0000313" key="1">
    <source>
        <dbReference type="EMBL" id="KAK1321200.1"/>
    </source>
</evidence>